<dbReference type="InterPro" id="IPR052042">
    <property type="entry name" value="Tail_sheath_structural"/>
</dbReference>
<accession>A0A4D4KN86</accession>
<comment type="caution">
    <text evidence="4">The sequence shown here is derived from an EMBL/GenBank/DDBJ whole genome shotgun (WGS) entry which is preliminary data.</text>
</comment>
<dbReference type="PANTHER" id="PTHR35861:SF1">
    <property type="entry name" value="PHAGE TAIL SHEATH PROTEIN"/>
    <property type="match status" value="1"/>
</dbReference>
<evidence type="ECO:0000259" key="3">
    <source>
        <dbReference type="Pfam" id="PF17482"/>
    </source>
</evidence>
<dbReference type="PANTHER" id="PTHR35861">
    <property type="match status" value="1"/>
</dbReference>
<organism evidence="4 5">
    <name type="scientific">Streptomyces antimycoticus</name>
    <dbReference type="NCBI Taxonomy" id="68175"/>
    <lineage>
        <taxon>Bacteria</taxon>
        <taxon>Bacillati</taxon>
        <taxon>Actinomycetota</taxon>
        <taxon>Actinomycetes</taxon>
        <taxon>Kitasatosporales</taxon>
        <taxon>Streptomycetaceae</taxon>
        <taxon>Streptomyces</taxon>
        <taxon>Streptomyces violaceusniger group</taxon>
    </lineage>
</organism>
<dbReference type="InterPro" id="IPR020287">
    <property type="entry name" value="Tail_sheath_C"/>
</dbReference>
<name>A0A4D4KN86_9ACTN</name>
<protein>
    <submittedName>
        <fullName evidence="4">Tail protein</fullName>
    </submittedName>
</protein>
<dbReference type="AlphaFoldDB" id="A0A4D4KN86"/>
<evidence type="ECO:0000313" key="4">
    <source>
        <dbReference type="EMBL" id="GDY47928.1"/>
    </source>
</evidence>
<dbReference type="InterPro" id="IPR035089">
    <property type="entry name" value="Phage_sheath_subtilisin"/>
</dbReference>
<dbReference type="Pfam" id="PF17482">
    <property type="entry name" value="Phage_sheath_1C"/>
    <property type="match status" value="1"/>
</dbReference>
<evidence type="ECO:0000256" key="1">
    <source>
        <dbReference type="ARBA" id="ARBA00008005"/>
    </source>
</evidence>
<evidence type="ECO:0000313" key="5">
    <source>
        <dbReference type="Proteomes" id="UP000299290"/>
    </source>
</evidence>
<feature type="domain" description="Tail sheath protein subtilisin-like" evidence="2">
    <location>
        <begin position="307"/>
        <end position="454"/>
    </location>
</feature>
<dbReference type="Pfam" id="PF04984">
    <property type="entry name" value="Phage_sheath_1"/>
    <property type="match status" value="1"/>
</dbReference>
<sequence>MGARLSALWGKGIRCLFGQRLLYAGAAESPFPLILFPGTIALVSPVKESGMPSYLSPGVYVEEVESGSRPIEGVGTSVAAFIGFAQKGPFNEPTLITNWTQFTTVFGDFVEGTYLASSIYGFFANGGGICYVVRIGDAEEAEPGGERAGTAKEVASGPSAQLGPYVVRTLPGVTGEITVEVADPEGDDPPQDVFALVVKRDGVVAETYPAVTTKRSKENVATQVRARSQLIRLEEPGKGAAPARPESQVVTLAASPGAGPGAGAAVVPDALSADSYVGDPDQRTGFGGLEAVEEITMVAAPDLMSAYQRGAVDLETVITVQRGLITHCEAMGDRIAILDPPPALSPRQIKTWREETTGFDSRYATLYYPWIKVFDPAVGRDAFVPPSGHIAGVWARNDETRGVHKAPANEVVRGAVALQTQITKGEHDLLNPIGLNCIRAFPGRGIRVWGARTLADDASWRYLNVRRLFNYLEESILAGTQWVVFEPNDDALWARIRRTISAFLVNEWRKGALFGLTPDEAFYVKCDRETNPPESIDAGQVICEVGVAPVKPAEFVVFRLAQLSAGTGAVDE</sequence>
<dbReference type="Gene3D" id="3.40.50.11780">
    <property type="match status" value="2"/>
</dbReference>
<evidence type="ECO:0000259" key="2">
    <source>
        <dbReference type="Pfam" id="PF04984"/>
    </source>
</evidence>
<dbReference type="Proteomes" id="UP000299290">
    <property type="component" value="Unassembled WGS sequence"/>
</dbReference>
<proteinExistence type="inferred from homology"/>
<reference evidence="4 5" key="1">
    <citation type="journal article" date="2020" name="Int. J. Syst. Evol. Microbiol.">
        <title>Reclassification of Streptomyces castelarensis and Streptomyces sporoclivatus as later heterotypic synonyms of Streptomyces antimycoticus.</title>
        <authorList>
            <person name="Komaki H."/>
            <person name="Tamura T."/>
        </authorList>
    </citation>
    <scope>NUCLEOTIDE SEQUENCE [LARGE SCALE GENOMIC DNA]</scope>
    <source>
        <strain evidence="4 5">NBRC 12839</strain>
    </source>
</reference>
<keyword evidence="5" id="KW-1185">Reference proteome</keyword>
<comment type="similarity">
    <text evidence="1">Belongs to the myoviridae tail sheath protein family.</text>
</comment>
<gene>
    <name evidence="4" type="ORF">SANT12839_088100</name>
</gene>
<feature type="domain" description="Tail sheath protein C-terminal" evidence="3">
    <location>
        <begin position="456"/>
        <end position="560"/>
    </location>
</feature>
<dbReference type="EMBL" id="BJHV01000001">
    <property type="protein sequence ID" value="GDY47928.1"/>
    <property type="molecule type" value="Genomic_DNA"/>
</dbReference>